<dbReference type="FunCoup" id="L5KGB2">
    <property type="interactions" value="1120"/>
</dbReference>
<gene>
    <name evidence="4" type="ORF">PAL_GLEAN10013122</name>
</gene>
<dbReference type="EMBL" id="KB030727">
    <property type="protein sequence ID" value="ELK10600.1"/>
    <property type="molecule type" value="Genomic_DNA"/>
</dbReference>
<dbReference type="eggNOG" id="ENOG502QTYQ">
    <property type="taxonomic scope" value="Eukaryota"/>
</dbReference>
<comment type="similarity">
    <text evidence="1">Belongs to the TPRG1 family.</text>
</comment>
<dbReference type="InterPro" id="IPR022158">
    <property type="entry name" value="Inositol_phosphatase"/>
</dbReference>
<protein>
    <submittedName>
        <fullName evidence="4">Tumor protein p63-regulated protein 1-like protein</fullName>
    </submittedName>
</protein>
<proteinExistence type="inferred from homology"/>
<keyword evidence="5" id="KW-1185">Reference proteome</keyword>
<dbReference type="Proteomes" id="UP000010552">
    <property type="component" value="Unassembled WGS sequence"/>
</dbReference>
<evidence type="ECO:0000259" key="3">
    <source>
        <dbReference type="PROSITE" id="PS51791"/>
    </source>
</evidence>
<feature type="region of interest" description="Disordered" evidence="2">
    <location>
        <begin position="53"/>
        <end position="77"/>
    </location>
</feature>
<dbReference type="InParanoid" id="L5KGB2"/>
<evidence type="ECO:0000256" key="1">
    <source>
        <dbReference type="ARBA" id="ARBA00009163"/>
    </source>
</evidence>
<dbReference type="PANTHER" id="PTHR31108:SF7">
    <property type="entry name" value="TUMOR PROTEIN P63-REGULATED GENE 1-LIKE PROTEIN"/>
    <property type="match status" value="1"/>
</dbReference>
<name>L5KGB2_PTEAL</name>
<dbReference type="AlphaFoldDB" id="L5KGB2"/>
<dbReference type="GO" id="GO:0008021">
    <property type="term" value="C:synaptic vesicle"/>
    <property type="evidence" value="ECO:0007669"/>
    <property type="project" value="TreeGrafter"/>
</dbReference>
<accession>L5KGB2</accession>
<dbReference type="PANTHER" id="PTHR31108">
    <property type="entry name" value="TUMOR PROTEIN P63-REGULATED GENE 1-LIKE PROTEIN"/>
    <property type="match status" value="1"/>
</dbReference>
<dbReference type="InterPro" id="IPR040242">
    <property type="entry name" value="TPRG1-like"/>
</dbReference>
<evidence type="ECO:0000256" key="2">
    <source>
        <dbReference type="SAM" id="MobiDB-lite"/>
    </source>
</evidence>
<evidence type="ECO:0000313" key="4">
    <source>
        <dbReference type="EMBL" id="ELK10600.1"/>
    </source>
</evidence>
<evidence type="ECO:0000313" key="5">
    <source>
        <dbReference type="Proteomes" id="UP000010552"/>
    </source>
</evidence>
<dbReference type="Pfam" id="PF12456">
    <property type="entry name" value="hSac2"/>
    <property type="match status" value="1"/>
</dbReference>
<reference evidence="5" key="1">
    <citation type="journal article" date="2013" name="Science">
        <title>Comparative analysis of bat genomes provides insight into the evolution of flight and immunity.</title>
        <authorList>
            <person name="Zhang G."/>
            <person name="Cowled C."/>
            <person name="Shi Z."/>
            <person name="Huang Z."/>
            <person name="Bishop-Lilly K.A."/>
            <person name="Fang X."/>
            <person name="Wynne J.W."/>
            <person name="Xiong Z."/>
            <person name="Baker M.L."/>
            <person name="Zhao W."/>
            <person name="Tachedjian M."/>
            <person name="Zhu Y."/>
            <person name="Zhou P."/>
            <person name="Jiang X."/>
            <person name="Ng J."/>
            <person name="Yang L."/>
            <person name="Wu L."/>
            <person name="Xiao J."/>
            <person name="Feng Y."/>
            <person name="Chen Y."/>
            <person name="Sun X."/>
            <person name="Zhang Y."/>
            <person name="Marsh G.A."/>
            <person name="Crameri G."/>
            <person name="Broder C.C."/>
            <person name="Frey K.G."/>
            <person name="Wang L.F."/>
            <person name="Wang J."/>
        </authorList>
    </citation>
    <scope>NUCLEOTIDE SEQUENCE [LARGE SCALE GENOMIC DNA]</scope>
</reference>
<dbReference type="PROSITE" id="PS51791">
    <property type="entry name" value="HSAC2"/>
    <property type="match status" value="1"/>
</dbReference>
<organism evidence="4 5">
    <name type="scientific">Pteropus alecto</name>
    <name type="common">Black flying fox</name>
    <dbReference type="NCBI Taxonomy" id="9402"/>
    <lineage>
        <taxon>Eukaryota</taxon>
        <taxon>Metazoa</taxon>
        <taxon>Chordata</taxon>
        <taxon>Craniata</taxon>
        <taxon>Vertebrata</taxon>
        <taxon>Euteleostomi</taxon>
        <taxon>Mammalia</taxon>
        <taxon>Eutheria</taxon>
        <taxon>Laurasiatheria</taxon>
        <taxon>Chiroptera</taxon>
        <taxon>Yinpterochiroptera</taxon>
        <taxon>Pteropodoidea</taxon>
        <taxon>Pteropodidae</taxon>
        <taxon>Pteropodinae</taxon>
        <taxon>Pteropus</taxon>
    </lineage>
</organism>
<dbReference type="InterPro" id="IPR034753">
    <property type="entry name" value="hSac2"/>
</dbReference>
<feature type="domain" description="HSac2" evidence="3">
    <location>
        <begin position="75"/>
        <end position="247"/>
    </location>
</feature>
<sequence>MHIGAGPAAAAPSVNLRWEGRRVRRKPLCRTGRPAGREARAALTMRPAALPALGRVQGPASPGGGVGPFPDGRRTRDPGTIEQAVDEIRVVVRPVEDGDVQGVWLLTEVDHWNNEKERLVLITDQSLLICKYDFISLQCQQVVRVALNAVDTISCGEFQFPPKSLNKREGLGIRIQWDKQSRPSFINRWNPWSTNVPYATFMEHPMAGADEKTASLCQLESFKALLIQAVKKAQKEHPLPGQASGVLVLEQPLLIETYVGLMSFINNEAKLGYSMTRGKIGF</sequence>
<dbReference type="STRING" id="9402.L5KGB2"/>